<evidence type="ECO:0000256" key="3">
    <source>
        <dbReference type="ARBA" id="ARBA00005712"/>
    </source>
</evidence>
<dbReference type="NCBIfam" id="NF001846">
    <property type="entry name" value="PRK00571.1-3"/>
    <property type="match status" value="1"/>
</dbReference>
<protein>
    <recommendedName>
        <fullName evidence="4 12">ATP synthase epsilon chain</fullName>
    </recommendedName>
    <alternativeName>
        <fullName evidence="11 12">ATP synthase F1 sector epsilon subunit</fullName>
    </alternativeName>
    <alternativeName>
        <fullName evidence="10 12">F-ATPase epsilon subunit</fullName>
    </alternativeName>
</protein>
<dbReference type="NCBIfam" id="TIGR01216">
    <property type="entry name" value="ATP_synt_epsi"/>
    <property type="match status" value="1"/>
</dbReference>
<evidence type="ECO:0000256" key="7">
    <source>
        <dbReference type="ARBA" id="ARBA00023136"/>
    </source>
</evidence>
<dbReference type="HAMAP" id="MF_00530">
    <property type="entry name" value="ATP_synth_epsil_bac"/>
    <property type="match status" value="1"/>
</dbReference>
<feature type="domain" description="ATP synthase F1 complex delta/epsilon subunit N-terminal" evidence="15">
    <location>
        <begin position="4"/>
        <end position="84"/>
    </location>
</feature>
<comment type="similarity">
    <text evidence="3 12 13">Belongs to the ATPase epsilon chain family.</text>
</comment>
<dbReference type="InterPro" id="IPR020546">
    <property type="entry name" value="ATP_synth_F1_dsu/esu_N"/>
</dbReference>
<dbReference type="PANTHER" id="PTHR13822">
    <property type="entry name" value="ATP SYNTHASE DELTA/EPSILON CHAIN"/>
    <property type="match status" value="1"/>
</dbReference>
<dbReference type="RefSeq" id="WP_058918980.1">
    <property type="nucleotide sequence ID" value="NZ_JBHSQC010000001.1"/>
</dbReference>
<comment type="function">
    <text evidence="1 12">Produces ATP from ADP in the presence of a proton gradient across the membrane.</text>
</comment>
<dbReference type="InterPro" id="IPR036794">
    <property type="entry name" value="ATP_F1_dsu/esu_C_sf"/>
</dbReference>
<keyword evidence="17" id="KW-1185">Reference proteome</keyword>
<evidence type="ECO:0000256" key="1">
    <source>
        <dbReference type="ARBA" id="ARBA00003543"/>
    </source>
</evidence>
<sequence>MAELHVQIVTPAGIVYDHRASMVIVKAIDGQLGIMPEHTPIIVPLTINGVRIKRVTNDAEDLIAVNGGIMEVRNNVCSIIADSAERSRDIDVERAFAAKHRAEESLRKAEAVHNNKQQKRAEISLRKAINRISVSKHNRS</sequence>
<dbReference type="SUPFAM" id="SSF46604">
    <property type="entry name" value="Epsilon subunit of F1F0-ATP synthase C-terminal domain"/>
    <property type="match status" value="1"/>
</dbReference>
<comment type="subunit">
    <text evidence="12 13">F-type ATPases have 2 components, CF(1) - the catalytic core - and CF(0) - the membrane proton channel. CF(1) has five subunits: alpha(3), beta(3), gamma(1), delta(1), epsilon(1). CF(0) has three main subunits: a, b and c.</text>
</comment>
<evidence type="ECO:0000313" key="17">
    <source>
        <dbReference type="Proteomes" id="UP001597285"/>
    </source>
</evidence>
<evidence type="ECO:0000256" key="5">
    <source>
        <dbReference type="ARBA" id="ARBA00022448"/>
    </source>
</evidence>
<evidence type="ECO:0000256" key="12">
    <source>
        <dbReference type="HAMAP-Rule" id="MF_00530"/>
    </source>
</evidence>
<organism evidence="16 17">
    <name type="scientific">Carnobacterium antarcticum</name>
    <dbReference type="NCBI Taxonomy" id="2126436"/>
    <lineage>
        <taxon>Bacteria</taxon>
        <taxon>Bacillati</taxon>
        <taxon>Bacillota</taxon>
        <taxon>Bacilli</taxon>
        <taxon>Lactobacillales</taxon>
        <taxon>Carnobacteriaceae</taxon>
        <taxon>Carnobacterium</taxon>
    </lineage>
</organism>
<evidence type="ECO:0000256" key="4">
    <source>
        <dbReference type="ARBA" id="ARBA00014480"/>
    </source>
</evidence>
<accession>A0ABW4NQ76</accession>
<evidence type="ECO:0000259" key="15">
    <source>
        <dbReference type="Pfam" id="PF02823"/>
    </source>
</evidence>
<evidence type="ECO:0000313" key="16">
    <source>
        <dbReference type="EMBL" id="MFD1800295.1"/>
    </source>
</evidence>
<dbReference type="Pfam" id="PF00401">
    <property type="entry name" value="ATP-synt_DE"/>
    <property type="match status" value="1"/>
</dbReference>
<evidence type="ECO:0000256" key="10">
    <source>
        <dbReference type="ARBA" id="ARBA00030215"/>
    </source>
</evidence>
<comment type="caution">
    <text evidence="16">The sequence shown here is derived from an EMBL/GenBank/DDBJ whole genome shotgun (WGS) entry which is preliminary data.</text>
</comment>
<dbReference type="CDD" id="cd12152">
    <property type="entry name" value="F1-ATPase_delta"/>
    <property type="match status" value="1"/>
</dbReference>
<dbReference type="Gene3D" id="2.60.15.10">
    <property type="entry name" value="F0F1 ATP synthase delta/epsilon subunit, N-terminal"/>
    <property type="match status" value="1"/>
</dbReference>
<name>A0ABW4NQ76_9LACT</name>
<evidence type="ECO:0000256" key="9">
    <source>
        <dbReference type="ARBA" id="ARBA00023310"/>
    </source>
</evidence>
<keyword evidence="12" id="KW-1003">Cell membrane</keyword>
<keyword evidence="8 12" id="KW-0139">CF(1)</keyword>
<dbReference type="Proteomes" id="UP001597285">
    <property type="component" value="Unassembled WGS sequence"/>
</dbReference>
<dbReference type="EMBL" id="JBHUFF010000019">
    <property type="protein sequence ID" value="MFD1800295.1"/>
    <property type="molecule type" value="Genomic_DNA"/>
</dbReference>
<dbReference type="InterPro" id="IPR001469">
    <property type="entry name" value="ATP_synth_F1_dsu/esu"/>
</dbReference>
<dbReference type="PANTHER" id="PTHR13822:SF10">
    <property type="entry name" value="ATP SYNTHASE EPSILON CHAIN, CHLOROPLASTIC"/>
    <property type="match status" value="1"/>
</dbReference>
<keyword evidence="7 12" id="KW-0472">Membrane</keyword>
<dbReference type="InterPro" id="IPR036771">
    <property type="entry name" value="ATPsynth_dsu/esu_N"/>
</dbReference>
<evidence type="ECO:0000256" key="6">
    <source>
        <dbReference type="ARBA" id="ARBA00023065"/>
    </source>
</evidence>
<evidence type="ECO:0000256" key="2">
    <source>
        <dbReference type="ARBA" id="ARBA00004202"/>
    </source>
</evidence>
<evidence type="ECO:0000256" key="13">
    <source>
        <dbReference type="RuleBase" id="RU003656"/>
    </source>
</evidence>
<evidence type="ECO:0000256" key="11">
    <source>
        <dbReference type="ARBA" id="ARBA00031795"/>
    </source>
</evidence>
<evidence type="ECO:0000256" key="8">
    <source>
        <dbReference type="ARBA" id="ARBA00023196"/>
    </source>
</evidence>
<keyword evidence="12" id="KW-0375">Hydrogen ion transport</keyword>
<comment type="subcellular location">
    <subcellularLocation>
        <location evidence="2 12">Cell membrane</location>
        <topology evidence="2 12">Peripheral membrane protein</topology>
    </subcellularLocation>
</comment>
<keyword evidence="5 12" id="KW-0813">Transport</keyword>
<keyword evidence="6 12" id="KW-0406">Ion transport</keyword>
<evidence type="ECO:0000259" key="14">
    <source>
        <dbReference type="Pfam" id="PF00401"/>
    </source>
</evidence>
<dbReference type="InterPro" id="IPR020547">
    <property type="entry name" value="ATP_synth_F1_esu_C"/>
</dbReference>
<reference evidence="17" key="1">
    <citation type="journal article" date="2019" name="Int. J. Syst. Evol. Microbiol.">
        <title>The Global Catalogue of Microorganisms (GCM) 10K type strain sequencing project: providing services to taxonomists for standard genome sequencing and annotation.</title>
        <authorList>
            <consortium name="The Broad Institute Genomics Platform"/>
            <consortium name="The Broad Institute Genome Sequencing Center for Infectious Disease"/>
            <person name="Wu L."/>
            <person name="Ma J."/>
        </authorList>
    </citation>
    <scope>NUCLEOTIDE SEQUENCE [LARGE SCALE GENOMIC DNA]</scope>
    <source>
        <strain evidence="17">KCTC 42143</strain>
    </source>
</reference>
<feature type="domain" description="ATP synthase epsilon subunit C-terminal" evidence="14">
    <location>
        <begin position="89"/>
        <end position="136"/>
    </location>
</feature>
<dbReference type="Pfam" id="PF02823">
    <property type="entry name" value="ATP-synt_DE_N"/>
    <property type="match status" value="1"/>
</dbReference>
<dbReference type="SUPFAM" id="SSF51344">
    <property type="entry name" value="Epsilon subunit of F1F0-ATP synthase N-terminal domain"/>
    <property type="match status" value="1"/>
</dbReference>
<dbReference type="Gene3D" id="1.20.5.440">
    <property type="entry name" value="ATP synthase delta/epsilon subunit, C-terminal domain"/>
    <property type="match status" value="1"/>
</dbReference>
<gene>
    <name evidence="12" type="primary">atpC</name>
    <name evidence="16" type="ORF">ACFSBK_10600</name>
</gene>
<proteinExistence type="inferred from homology"/>
<keyword evidence="9 12" id="KW-0066">ATP synthesis</keyword>